<feature type="compositionally biased region" description="Polar residues" evidence="1">
    <location>
        <begin position="106"/>
        <end position="116"/>
    </location>
</feature>
<feature type="compositionally biased region" description="Basic and acidic residues" evidence="1">
    <location>
        <begin position="211"/>
        <end position="228"/>
    </location>
</feature>
<dbReference type="Proteomes" id="UP001367316">
    <property type="component" value="Unassembled WGS sequence"/>
</dbReference>
<proteinExistence type="predicted"/>
<comment type="caution">
    <text evidence="2">The sequence shown here is derived from an EMBL/GenBank/DDBJ whole genome shotgun (WGS) entry which is preliminary data.</text>
</comment>
<feature type="region of interest" description="Disordered" evidence="1">
    <location>
        <begin position="627"/>
        <end position="653"/>
    </location>
</feature>
<accession>A0ABR1MZF6</accession>
<gene>
    <name evidence="2" type="ORF">JOL62DRAFT_218563</name>
</gene>
<feature type="compositionally biased region" description="Basic and acidic residues" evidence="1">
    <location>
        <begin position="418"/>
        <end position="445"/>
    </location>
</feature>
<feature type="compositionally biased region" description="Basic and acidic residues" evidence="1">
    <location>
        <begin position="365"/>
        <end position="378"/>
    </location>
</feature>
<sequence>MFPHRTNKGVVKNALSRASQPSAHARSIGGWGRNRWPRWKADPFDEEWRHFEQRMERFRQEIDKDPYEAIFGWSNRMRQGESPSPGLRPCRRSSPVTDAPAESSHEAGQNHMQSIPTKDGQDAPIPTQQASAHVSPIQSTTSSPNKSASNFEYDPISGRMVEKAPQEDAQQAETETRTNQVTSESATPSLESTSAAADSRDETCASYDASKAYRDPRDDALKAFDAKQKKQTITRLDDWYARQGLDPPPPKENATKRRSVNAPWTKPQHNPAKPFTPAESVDTPFGPILKNKLPEDDIDLLTAEDIRSRMRRIGRVPTQEHSPAQKRQEQLDQEFTKIQNSDSFVDEDGSKIEAPVSNPPRVVARRLEKTTEDQRNQAKSEAVSELETALSRHLKSGRRPSVDDGYSHEPIGLQTSYQREKAAGRDLAAEIAAKEEIKQFDDGYSRKPTGLQTSFERERRSGKSLEDELQARTEPGSQPREDGYSRTPMGLETSYQREIESGKSLEDEIRARTQSESMPDDGYSKDPTGLQSSYAREMEAVRKGEKKSLAEELQEAPIGAGSYSDVCTSKTEFFATPKSIEKRRKDASPDVAKDWYGYSLQPLGLETSYERELEDCKNGKRKTLEQELKERYSATQKEVSTGAHDSKASSREERGVLNNINGLLSDAALSRTLREVYEKHYGKITYDHRQPLTPLPASAQPENEGRVDESIHQSLVEHEAKNPDKYKFKPDNLEAELAAQNPIPEKHDPPTEAREENFPHPVSSVQGGTDASLEAASASSESSSKGQVRYYKLLAYDRSARTVETSETTSTVRSSGETPISLSVALSKLANPVKFLPHLKQLGKEGYEPVASTGNLLVLRLREGHPSPSESVRAKPLRANPVDGTTIPLPPTPTTMSPTGYVNLDPVVDQDSRSEEFDSALQNRSASDPASWPSRSFGNVDCHHRGSSGKKVRRTEAVFTGQQRARAEQEKHNRRQGVRTVLTTLIWATATCYIAGVAGEVAKGY</sequence>
<feature type="region of interest" description="Disordered" evidence="1">
    <location>
        <begin position="866"/>
        <end position="953"/>
    </location>
</feature>
<keyword evidence="3" id="KW-1185">Reference proteome</keyword>
<dbReference type="EMBL" id="JBBPBF010000029">
    <property type="protein sequence ID" value="KAK7608355.1"/>
    <property type="molecule type" value="Genomic_DNA"/>
</dbReference>
<reference evidence="2 3" key="1">
    <citation type="submission" date="2024-04" db="EMBL/GenBank/DDBJ databases">
        <title>Phyllosticta paracitricarpa is synonymous to the EU quarantine fungus P. citricarpa based on phylogenomic analyses.</title>
        <authorList>
            <consortium name="Lawrence Berkeley National Laboratory"/>
            <person name="Van ingen-buijs V.A."/>
            <person name="Van westerhoven A.C."/>
            <person name="Haridas S."/>
            <person name="Skiadas P."/>
            <person name="Martin F."/>
            <person name="Groenewald J.Z."/>
            <person name="Crous P.W."/>
            <person name="Seidl M.F."/>
        </authorList>
    </citation>
    <scope>NUCLEOTIDE SEQUENCE [LARGE SCALE GENOMIC DNA]</scope>
    <source>
        <strain evidence="2 3">CBS 141358</strain>
    </source>
</reference>
<feature type="region of interest" description="Disordered" evidence="1">
    <location>
        <begin position="742"/>
        <end position="784"/>
    </location>
</feature>
<feature type="compositionally biased region" description="Low complexity" evidence="1">
    <location>
        <begin position="771"/>
        <end position="784"/>
    </location>
</feature>
<organism evidence="2 3">
    <name type="scientific">Phyllosticta paracitricarpa</name>
    <dbReference type="NCBI Taxonomy" id="2016321"/>
    <lineage>
        <taxon>Eukaryota</taxon>
        <taxon>Fungi</taxon>
        <taxon>Dikarya</taxon>
        <taxon>Ascomycota</taxon>
        <taxon>Pezizomycotina</taxon>
        <taxon>Dothideomycetes</taxon>
        <taxon>Dothideomycetes incertae sedis</taxon>
        <taxon>Botryosphaeriales</taxon>
        <taxon>Phyllostictaceae</taxon>
        <taxon>Phyllosticta</taxon>
    </lineage>
</organism>
<evidence type="ECO:0000313" key="3">
    <source>
        <dbReference type="Proteomes" id="UP001367316"/>
    </source>
</evidence>
<feature type="compositionally biased region" description="Polar residues" evidence="1">
    <location>
        <begin position="126"/>
        <end position="150"/>
    </location>
</feature>
<feature type="compositionally biased region" description="Basic and acidic residues" evidence="1">
    <location>
        <begin position="455"/>
        <end position="471"/>
    </location>
</feature>
<protein>
    <submittedName>
        <fullName evidence="2">Uncharacterized protein</fullName>
    </submittedName>
</protein>
<feature type="compositionally biased region" description="Basic and acidic residues" evidence="1">
    <location>
        <begin position="644"/>
        <end position="653"/>
    </location>
</feature>
<evidence type="ECO:0000313" key="2">
    <source>
        <dbReference type="EMBL" id="KAK7608355.1"/>
    </source>
</evidence>
<feature type="region of interest" description="Disordered" evidence="1">
    <location>
        <begin position="688"/>
        <end position="709"/>
    </location>
</feature>
<feature type="compositionally biased region" description="Polar residues" evidence="1">
    <location>
        <begin position="920"/>
        <end position="937"/>
    </location>
</feature>
<feature type="compositionally biased region" description="Basic and acidic residues" evidence="1">
    <location>
        <begin position="495"/>
        <end position="513"/>
    </location>
</feature>
<feature type="region of interest" description="Disordered" evidence="1">
    <location>
        <begin position="1"/>
        <end position="28"/>
    </location>
</feature>
<evidence type="ECO:0000256" key="1">
    <source>
        <dbReference type="SAM" id="MobiDB-lite"/>
    </source>
</evidence>
<name>A0ABR1MZF6_9PEZI</name>
<feature type="compositionally biased region" description="Polar residues" evidence="1">
    <location>
        <begin position="168"/>
        <end position="196"/>
    </location>
</feature>
<feature type="region of interest" description="Disordered" evidence="1">
    <location>
        <begin position="74"/>
        <end position="292"/>
    </location>
</feature>
<feature type="compositionally biased region" description="Basic and acidic residues" evidence="1">
    <location>
        <begin position="744"/>
        <end position="758"/>
    </location>
</feature>
<feature type="region of interest" description="Disordered" evidence="1">
    <location>
        <begin position="342"/>
        <end position="532"/>
    </location>
</feature>